<feature type="signal peptide" evidence="3">
    <location>
        <begin position="1"/>
        <end position="24"/>
    </location>
</feature>
<gene>
    <name evidence="6" type="ORF">HPP92_005222</name>
    <name evidence="5" type="ORF">HPP92_005518</name>
</gene>
<evidence type="ECO:0000313" key="7">
    <source>
        <dbReference type="Proteomes" id="UP000636800"/>
    </source>
</evidence>
<feature type="compositionally biased region" description="Polar residues" evidence="1">
    <location>
        <begin position="323"/>
        <end position="336"/>
    </location>
</feature>
<evidence type="ECO:0000313" key="6">
    <source>
        <dbReference type="EMBL" id="KAG0494228.1"/>
    </source>
</evidence>
<evidence type="ECO:0000256" key="2">
    <source>
        <dbReference type="SAM" id="Phobius"/>
    </source>
</evidence>
<dbReference type="Pfam" id="PF24053">
    <property type="entry name" value="DUF7356"/>
    <property type="match status" value="1"/>
</dbReference>
<dbReference type="Proteomes" id="UP000639772">
    <property type="component" value="Unassembled WGS sequence"/>
</dbReference>
<feature type="region of interest" description="Disordered" evidence="1">
    <location>
        <begin position="289"/>
        <end position="349"/>
    </location>
</feature>
<sequence length="349" mass="38280">MNGCIVLSLMLLLWIFVFIGGVATKDDLKGVLTTKASSSQAEDVSKAKNAPPGLAKEHGKEDKDEKSEREVKTSLVKDTEKNSGVRNDQTLEEPKAPGLLSKQSLEEGSNKKTQTNVDSEAKKTQTDVDSEAKGCDPSNRCVVKKSKLVACLRVPGTDAQALSLLIQNKGKETLEVKIIAPSFVNLVQTKLQINAKEDKELEVYVNEDSRSDSIVLQALQGNCSLDLRNVIPNTIGQNEMSMVARFFIRTSVRYTALLGVFLAAALVMILRSLYSRFRKSFPKYQKLEPGLPVSTGGKKEADDASDGWEGTWGNDWDEDETPMTPSKSIPNPSSKGLASRRLNKDGWKD</sequence>
<dbReference type="OrthoDB" id="1936430at2759"/>
<evidence type="ECO:0000256" key="3">
    <source>
        <dbReference type="SAM" id="SignalP"/>
    </source>
</evidence>
<protein>
    <recommendedName>
        <fullName evidence="4">DUF7356 domain-containing protein</fullName>
    </recommendedName>
</protein>
<dbReference type="EMBL" id="JADCNM010000002">
    <property type="protein sequence ID" value="KAG0494228.1"/>
    <property type="molecule type" value="Genomic_DNA"/>
</dbReference>
<dbReference type="Proteomes" id="UP000636800">
    <property type="component" value="Chromosome 2"/>
</dbReference>
<evidence type="ECO:0000313" key="8">
    <source>
        <dbReference type="Proteomes" id="UP000639772"/>
    </source>
</evidence>
<accession>A0A835VEF2</accession>
<evidence type="ECO:0000313" key="5">
    <source>
        <dbReference type="EMBL" id="KAG0492120.1"/>
    </source>
</evidence>
<evidence type="ECO:0000256" key="1">
    <source>
        <dbReference type="SAM" id="MobiDB-lite"/>
    </source>
</evidence>
<comment type="caution">
    <text evidence="6">The sequence shown here is derived from an EMBL/GenBank/DDBJ whole genome shotgun (WGS) entry which is preliminary data.</text>
</comment>
<organism evidence="6 8">
    <name type="scientific">Vanilla planifolia</name>
    <name type="common">Vanilla</name>
    <dbReference type="NCBI Taxonomy" id="51239"/>
    <lineage>
        <taxon>Eukaryota</taxon>
        <taxon>Viridiplantae</taxon>
        <taxon>Streptophyta</taxon>
        <taxon>Embryophyta</taxon>
        <taxon>Tracheophyta</taxon>
        <taxon>Spermatophyta</taxon>
        <taxon>Magnoliopsida</taxon>
        <taxon>Liliopsida</taxon>
        <taxon>Asparagales</taxon>
        <taxon>Orchidaceae</taxon>
        <taxon>Vanilloideae</taxon>
        <taxon>Vanilleae</taxon>
        <taxon>Vanilla</taxon>
    </lineage>
</organism>
<reference evidence="7 8" key="1">
    <citation type="journal article" date="2020" name="Nat. Food">
        <title>A phased Vanilla planifolia genome enables genetic improvement of flavour and production.</title>
        <authorList>
            <person name="Hasing T."/>
            <person name="Tang H."/>
            <person name="Brym M."/>
            <person name="Khazi F."/>
            <person name="Huang T."/>
            <person name="Chambers A.H."/>
        </authorList>
    </citation>
    <scope>NUCLEOTIDE SEQUENCE [LARGE SCALE GENOMIC DNA]</scope>
    <source>
        <tissue evidence="6">Leaf</tissue>
    </source>
</reference>
<keyword evidence="2" id="KW-1133">Transmembrane helix</keyword>
<feature type="region of interest" description="Disordered" evidence="1">
    <location>
        <begin position="35"/>
        <end position="136"/>
    </location>
</feature>
<keyword evidence="2" id="KW-0812">Transmembrane</keyword>
<dbReference type="PANTHER" id="PTHR34200:SF8">
    <property type="entry name" value="TRANSMEMBRANE PROTEIN"/>
    <property type="match status" value="1"/>
</dbReference>
<name>A0A835VEF2_VANPL</name>
<keyword evidence="2" id="KW-0472">Membrane</keyword>
<evidence type="ECO:0000259" key="4">
    <source>
        <dbReference type="Pfam" id="PF24053"/>
    </source>
</evidence>
<keyword evidence="7" id="KW-1185">Reference proteome</keyword>
<feature type="compositionally biased region" description="Basic and acidic residues" evidence="1">
    <location>
        <begin position="55"/>
        <end position="83"/>
    </location>
</feature>
<feature type="compositionally biased region" description="Basic and acidic residues" evidence="1">
    <location>
        <begin position="119"/>
        <end position="134"/>
    </location>
</feature>
<feature type="domain" description="DUF7356" evidence="4">
    <location>
        <begin position="130"/>
        <end position="229"/>
    </location>
</feature>
<feature type="chain" id="PRO_5036240393" description="DUF7356 domain-containing protein" evidence="3">
    <location>
        <begin position="25"/>
        <end position="349"/>
    </location>
</feature>
<proteinExistence type="predicted"/>
<dbReference type="InterPro" id="IPR055780">
    <property type="entry name" value="DUF7356"/>
</dbReference>
<dbReference type="AlphaFoldDB" id="A0A835VEF2"/>
<keyword evidence="3" id="KW-0732">Signal</keyword>
<feature type="transmembrane region" description="Helical" evidence="2">
    <location>
        <begin position="254"/>
        <end position="274"/>
    </location>
</feature>
<dbReference type="EMBL" id="JADCNL010000002">
    <property type="protein sequence ID" value="KAG0492120.1"/>
    <property type="molecule type" value="Genomic_DNA"/>
</dbReference>
<dbReference type="PANTHER" id="PTHR34200">
    <property type="entry name" value="DENTIN SIALOPHOSPHOPROTEIN-LIKE ISOFORM X1"/>
    <property type="match status" value="1"/>
</dbReference>